<dbReference type="PANTHER" id="PTHR21060">
    <property type="entry name" value="ACETATE KINASE"/>
    <property type="match status" value="1"/>
</dbReference>
<dbReference type="HAMAP" id="MF_00020">
    <property type="entry name" value="Acetate_kinase"/>
    <property type="match status" value="1"/>
</dbReference>
<sequence length="381" mass="39980">MAVVGVTRVLTVNAGSSSLQLHLVELPEPRVVDSAAVERPPGSAEAERELDDFLSRTDPSGVAGVGHRLVHGGREVRAPTLVDRSSVASVRAAAGLAPSHVPAALRLVDTLLSRLPDHPHVWCPDTAFHAELSEVATTYPLPAEWTRRYGLRRYGFHGLSYGWALRRATALLGDLGRPADQLLLTHLGGGCSVSAVRDGRSVDTSMGMTPLEGMPMTTRSGSVDPGLLLWLTSRDGAGLSWEDLDEALRRRSGLLGLSDGLSADTRDLVRAAGAGDATAALALDVFARGVSRELAAAATSLDRVDALVFTGEIGWDQPEVRAAVCRRLNVLGVEEPVVGDRAEDGLVSAGDASVPVLVVEPREELGIAVDTAGVVGGLSSR</sequence>
<feature type="binding site" evidence="6">
    <location>
        <position position="363"/>
    </location>
    <ligand>
        <name>Mg(2+)</name>
        <dbReference type="ChEBI" id="CHEBI:18420"/>
    </ligand>
</feature>
<dbReference type="InterPro" id="IPR043129">
    <property type="entry name" value="ATPase_NBD"/>
</dbReference>
<dbReference type="PRINTS" id="PR00471">
    <property type="entry name" value="ACETATEKNASE"/>
</dbReference>
<dbReference type="EMBL" id="AUBJ02000001">
    <property type="protein sequence ID" value="MCP2333962.1"/>
    <property type="molecule type" value="Genomic_DNA"/>
</dbReference>
<keyword evidence="3 6" id="KW-0547">Nucleotide-binding</keyword>
<dbReference type="EC" id="2.7.2.1" evidence="6"/>
<keyword evidence="6" id="KW-0963">Cytoplasm</keyword>
<evidence type="ECO:0000256" key="5">
    <source>
        <dbReference type="ARBA" id="ARBA00022840"/>
    </source>
</evidence>
<protein>
    <recommendedName>
        <fullName evidence="6">Acetate kinase</fullName>
        <ecNumber evidence="6">2.7.2.1</ecNumber>
    </recommendedName>
    <alternativeName>
        <fullName evidence="6">Acetokinase</fullName>
    </alternativeName>
</protein>
<comment type="catalytic activity">
    <reaction evidence="6">
        <text>acetate + ATP = acetyl phosphate + ADP</text>
        <dbReference type="Rhea" id="RHEA:11352"/>
        <dbReference type="ChEBI" id="CHEBI:22191"/>
        <dbReference type="ChEBI" id="CHEBI:30089"/>
        <dbReference type="ChEBI" id="CHEBI:30616"/>
        <dbReference type="ChEBI" id="CHEBI:456216"/>
        <dbReference type="EC" id="2.7.2.1"/>
    </reaction>
</comment>
<dbReference type="SUPFAM" id="SSF53067">
    <property type="entry name" value="Actin-like ATPase domain"/>
    <property type="match status" value="2"/>
</dbReference>
<dbReference type="PROSITE" id="PS01076">
    <property type="entry name" value="ACETATE_KINASE_2"/>
    <property type="match status" value="1"/>
</dbReference>
<evidence type="ECO:0000256" key="7">
    <source>
        <dbReference type="RuleBase" id="RU003835"/>
    </source>
</evidence>
<dbReference type="GO" id="GO:0016301">
    <property type="term" value="F:kinase activity"/>
    <property type="evidence" value="ECO:0007669"/>
    <property type="project" value="UniProtKB-KW"/>
</dbReference>
<dbReference type="PIRSF" id="PIRSF000722">
    <property type="entry name" value="Acetate_prop_kin"/>
    <property type="match status" value="1"/>
</dbReference>
<dbReference type="InterPro" id="IPR000890">
    <property type="entry name" value="Aliphatic_acid_kin_short-chain"/>
</dbReference>
<evidence type="ECO:0000256" key="1">
    <source>
        <dbReference type="ARBA" id="ARBA00008748"/>
    </source>
</evidence>
<feature type="binding site" evidence="6">
    <location>
        <position position="68"/>
    </location>
    <ligand>
        <name>substrate</name>
    </ligand>
</feature>
<accession>A0ABT1JNN9</accession>
<evidence type="ECO:0000256" key="3">
    <source>
        <dbReference type="ARBA" id="ARBA00022741"/>
    </source>
</evidence>
<comment type="subunit">
    <text evidence="6">Homodimer.</text>
</comment>
<dbReference type="Pfam" id="PF00871">
    <property type="entry name" value="Acetate_kinase"/>
    <property type="match status" value="1"/>
</dbReference>
<keyword evidence="4 6" id="KW-0418">Kinase</keyword>
<comment type="pathway">
    <text evidence="6">Metabolic intermediate biosynthesis; acetyl-CoA biosynthesis; acetyl-CoA from acetate: step 1/2.</text>
</comment>
<name>A0ABT1JNN9_ACTCY</name>
<feature type="binding site" evidence="6">
    <location>
        <begin position="264"/>
        <end position="266"/>
    </location>
    <ligand>
        <name>ATP</name>
        <dbReference type="ChEBI" id="CHEBI:30616"/>
    </ligand>
</feature>
<keyword evidence="9" id="KW-1185">Reference proteome</keyword>
<keyword evidence="2 6" id="KW-0808">Transferase</keyword>
<dbReference type="Proteomes" id="UP000791080">
    <property type="component" value="Unassembled WGS sequence"/>
</dbReference>
<comment type="subcellular location">
    <subcellularLocation>
        <location evidence="6">Cytoplasm</location>
    </subcellularLocation>
</comment>
<evidence type="ECO:0000313" key="9">
    <source>
        <dbReference type="Proteomes" id="UP000791080"/>
    </source>
</evidence>
<keyword evidence="5 6" id="KW-0067">ATP-binding</keyword>
<dbReference type="InterPro" id="IPR023865">
    <property type="entry name" value="Aliphatic_acid_kinase_CS"/>
</dbReference>
<comment type="caution">
    <text evidence="6">Lacks conserved residue(s) required for the propagation of feature annotation.</text>
</comment>
<reference evidence="8 9" key="1">
    <citation type="submission" date="2022-06" db="EMBL/GenBank/DDBJ databases">
        <title>Genomic Encyclopedia of Type Strains, Phase I: the one thousand microbial genomes (KMG-I) project.</title>
        <authorList>
            <person name="Kyrpides N."/>
        </authorList>
    </citation>
    <scope>NUCLEOTIDE SEQUENCE [LARGE SCALE GENOMIC DNA]</scope>
    <source>
        <strain evidence="8 9">DSM 43889</strain>
    </source>
</reference>
<feature type="site" description="Transition state stabilizer" evidence="6">
    <location>
        <position position="219"/>
    </location>
</feature>
<evidence type="ECO:0000256" key="6">
    <source>
        <dbReference type="HAMAP-Rule" id="MF_00020"/>
    </source>
</evidence>
<dbReference type="PANTHER" id="PTHR21060:SF15">
    <property type="entry name" value="ACETATE KINASE-RELATED"/>
    <property type="match status" value="1"/>
</dbReference>
<organism evidence="8 9">
    <name type="scientific">Actinoalloteichus caeruleus DSM 43889</name>
    <dbReference type="NCBI Taxonomy" id="1120930"/>
    <lineage>
        <taxon>Bacteria</taxon>
        <taxon>Bacillati</taxon>
        <taxon>Actinomycetota</taxon>
        <taxon>Actinomycetes</taxon>
        <taxon>Pseudonocardiales</taxon>
        <taxon>Pseudonocardiaceae</taxon>
        <taxon>Actinoalloteichus</taxon>
        <taxon>Actinoalloteichus cyanogriseus</taxon>
    </lineage>
</organism>
<keyword evidence="6" id="KW-0460">Magnesium</keyword>
<feature type="binding site" evidence="6">
    <location>
        <begin position="186"/>
        <end position="190"/>
    </location>
    <ligand>
        <name>ATP</name>
        <dbReference type="ChEBI" id="CHEBI:30616"/>
    </ligand>
</feature>
<keyword evidence="6" id="KW-0479">Metal-binding</keyword>
<evidence type="ECO:0000313" key="8">
    <source>
        <dbReference type="EMBL" id="MCP2333962.1"/>
    </source>
</evidence>
<proteinExistence type="inferred from homology"/>
<gene>
    <name evidence="6" type="primary">ackA</name>
    <name evidence="8" type="ORF">G443_004232</name>
</gene>
<evidence type="ECO:0000256" key="2">
    <source>
        <dbReference type="ARBA" id="ARBA00022679"/>
    </source>
</evidence>
<dbReference type="InterPro" id="IPR004372">
    <property type="entry name" value="Ac/propionate_kinase"/>
</dbReference>
<comment type="cofactor">
    <cofactor evidence="6">
        <name>Mg(2+)</name>
        <dbReference type="ChEBI" id="CHEBI:18420"/>
    </cofactor>
    <cofactor evidence="6">
        <name>Mn(2+)</name>
        <dbReference type="ChEBI" id="CHEBI:29035"/>
    </cofactor>
    <text evidence="6">Mg(2+). Can also accept Mn(2+).</text>
</comment>
<dbReference type="Gene3D" id="3.30.420.40">
    <property type="match status" value="2"/>
</dbReference>
<feature type="active site" description="Proton donor/acceptor" evidence="6">
    <location>
        <position position="125"/>
    </location>
</feature>
<evidence type="ECO:0000256" key="4">
    <source>
        <dbReference type="ARBA" id="ARBA00022777"/>
    </source>
</evidence>
<feature type="site" description="Transition state stabilizer" evidence="6">
    <location>
        <position position="157"/>
    </location>
</feature>
<comment type="function">
    <text evidence="6">Catalyzes the formation of acetyl phosphate from acetate and ATP. Can also catalyze the reverse reaction.</text>
</comment>
<comment type="similarity">
    <text evidence="1 6 7">Belongs to the acetokinase family.</text>
</comment>
<comment type="caution">
    <text evidence="8">The sequence shown here is derived from an EMBL/GenBank/DDBJ whole genome shotgun (WGS) entry which is preliminary data.</text>
</comment>